<name>A0A936K791_9BACT</name>
<dbReference type="PROSITE" id="PS51257">
    <property type="entry name" value="PROKAR_LIPOPROTEIN"/>
    <property type="match status" value="1"/>
</dbReference>
<sequence>MRTRARCFVLFLGLALGIGCADPAVVQERTRVFEAGLLSSIQDGRTTRQEALLQLGTPAASFEGGRILTFDFILDASGEWRRMGSGPQAEWQYGRGRASSLVLVFGPDDRLVRHSLVKDQSLVESAPREAASSPPGQAP</sequence>
<evidence type="ECO:0000256" key="1">
    <source>
        <dbReference type="SAM" id="SignalP"/>
    </source>
</evidence>
<dbReference type="Proteomes" id="UP000709959">
    <property type="component" value="Unassembled WGS sequence"/>
</dbReference>
<comment type="caution">
    <text evidence="2">The sequence shown here is derived from an EMBL/GenBank/DDBJ whole genome shotgun (WGS) entry which is preliminary data.</text>
</comment>
<organism evidence="2 3">
    <name type="scientific">Candidatus Geothrix odensensis</name>
    <dbReference type="NCBI Taxonomy" id="2954440"/>
    <lineage>
        <taxon>Bacteria</taxon>
        <taxon>Pseudomonadati</taxon>
        <taxon>Acidobacteriota</taxon>
        <taxon>Holophagae</taxon>
        <taxon>Holophagales</taxon>
        <taxon>Holophagaceae</taxon>
        <taxon>Geothrix</taxon>
    </lineage>
</organism>
<evidence type="ECO:0008006" key="4">
    <source>
        <dbReference type="Google" id="ProtNLM"/>
    </source>
</evidence>
<feature type="chain" id="PRO_5037036847" description="Lipoprotein SmpA/OmlA domain-containing protein" evidence="1">
    <location>
        <begin position="22"/>
        <end position="139"/>
    </location>
</feature>
<keyword evidence="1" id="KW-0732">Signal</keyword>
<dbReference type="AlphaFoldDB" id="A0A936K791"/>
<gene>
    <name evidence="2" type="ORF">IPN91_05855</name>
</gene>
<proteinExistence type="predicted"/>
<reference evidence="2 3" key="1">
    <citation type="submission" date="2020-10" db="EMBL/GenBank/DDBJ databases">
        <title>Connecting structure to function with the recovery of over 1000 high-quality activated sludge metagenome-assembled genomes encoding full-length rRNA genes using long-read sequencing.</title>
        <authorList>
            <person name="Singleton C.M."/>
            <person name="Petriglieri F."/>
            <person name="Kristensen J.M."/>
            <person name="Kirkegaard R.H."/>
            <person name="Michaelsen T.Y."/>
            <person name="Andersen M.H."/>
            <person name="Karst S.M."/>
            <person name="Dueholm M.S."/>
            <person name="Nielsen P.H."/>
            <person name="Albertsen M."/>
        </authorList>
    </citation>
    <scope>NUCLEOTIDE SEQUENCE [LARGE SCALE GENOMIC DNA]</scope>
    <source>
        <strain evidence="2">OdNE_18-Q3-R46-58_MAXAC.008</strain>
    </source>
</reference>
<dbReference type="EMBL" id="JADKCH010000003">
    <property type="protein sequence ID" value="MBK8572167.1"/>
    <property type="molecule type" value="Genomic_DNA"/>
</dbReference>
<accession>A0A936K791</accession>
<evidence type="ECO:0000313" key="2">
    <source>
        <dbReference type="EMBL" id="MBK8572167.1"/>
    </source>
</evidence>
<protein>
    <recommendedName>
        <fullName evidence="4">Lipoprotein SmpA/OmlA domain-containing protein</fullName>
    </recommendedName>
</protein>
<feature type="signal peptide" evidence="1">
    <location>
        <begin position="1"/>
        <end position="21"/>
    </location>
</feature>
<evidence type="ECO:0000313" key="3">
    <source>
        <dbReference type="Proteomes" id="UP000709959"/>
    </source>
</evidence>